<accession>Q338A8</accession>
<dbReference type="EMBL" id="DP000086">
    <property type="protein sequence ID" value="ABB47628.1"/>
    <property type="molecule type" value="Genomic_DNA"/>
</dbReference>
<dbReference type="AlphaFoldDB" id="Q338A8"/>
<reference evidence="1" key="1">
    <citation type="journal article" date="2003" name="Science">
        <title>In-depth view of structure, activity, and evolution of rice chromosome 10.</title>
        <authorList>
            <consortium name="Rice Chromosome 10 Sequencing Consortium"/>
        </authorList>
    </citation>
    <scope>NUCLEOTIDE SEQUENCE [LARGE SCALE GENOMIC DNA]</scope>
</reference>
<organism evidence="1">
    <name type="scientific">Oryza sativa subsp. japonica</name>
    <name type="common">Rice</name>
    <dbReference type="NCBI Taxonomy" id="39947"/>
    <lineage>
        <taxon>Eukaryota</taxon>
        <taxon>Viridiplantae</taxon>
        <taxon>Streptophyta</taxon>
        <taxon>Embryophyta</taxon>
        <taxon>Tracheophyta</taxon>
        <taxon>Spermatophyta</taxon>
        <taxon>Magnoliopsida</taxon>
        <taxon>Liliopsida</taxon>
        <taxon>Poales</taxon>
        <taxon>Poaceae</taxon>
        <taxon>BOP clade</taxon>
        <taxon>Oryzoideae</taxon>
        <taxon>Oryzeae</taxon>
        <taxon>Oryzinae</taxon>
        <taxon>Oryza</taxon>
        <taxon>Oryza sativa</taxon>
    </lineage>
</organism>
<name>Q338A8_ORYSJ</name>
<proteinExistence type="predicted"/>
<gene>
    <name evidence="1" type="ordered locus">LOC_Os10g28430</name>
</gene>
<reference evidence="1" key="3">
    <citation type="submission" date="2006-07" db="EMBL/GenBank/DDBJ databases">
        <authorList>
            <person name="Buell R."/>
        </authorList>
    </citation>
    <scope>NUCLEOTIDE SEQUENCE</scope>
</reference>
<sequence>MSATIAATAAISHRLRPKSRVYDGDRLTTRVLEAGLNRTHSVPYSRYAFLHCPLRGSVDGAAWNREYSLKMLDECIRPIWLDEAIQFWSG</sequence>
<reference evidence="1" key="2">
    <citation type="submission" date="2003-05" db="EMBL/GenBank/DDBJ databases">
        <authorList>
            <person name="Buell C.R."/>
            <person name="Wing R.A."/>
            <person name="McCombie W.R."/>
            <person name="Messing J."/>
            <person name="Yuan Q."/>
            <person name="Ouyang S."/>
        </authorList>
    </citation>
    <scope>NUCLEOTIDE SEQUENCE</scope>
</reference>
<evidence type="ECO:0000313" key="1">
    <source>
        <dbReference type="EMBL" id="ABB47628.1"/>
    </source>
</evidence>
<protein>
    <submittedName>
        <fullName evidence="1">Uncharacterized protein</fullName>
    </submittedName>
</protein>